<dbReference type="EMBL" id="JAMZMK010010412">
    <property type="protein sequence ID" value="KAI7731649.1"/>
    <property type="molecule type" value="Genomic_DNA"/>
</dbReference>
<dbReference type="Proteomes" id="UP001206925">
    <property type="component" value="Unassembled WGS sequence"/>
</dbReference>
<evidence type="ECO:0000259" key="6">
    <source>
        <dbReference type="PROSITE" id="PS50863"/>
    </source>
</evidence>
<name>A0AAD5G7S0_AMBAR</name>
<evidence type="ECO:0000256" key="3">
    <source>
        <dbReference type="ARBA" id="ARBA00023125"/>
    </source>
</evidence>
<evidence type="ECO:0000256" key="2">
    <source>
        <dbReference type="ARBA" id="ARBA00023015"/>
    </source>
</evidence>
<dbReference type="GO" id="GO:0003677">
    <property type="term" value="F:DNA binding"/>
    <property type="evidence" value="ECO:0007669"/>
    <property type="project" value="UniProtKB-KW"/>
</dbReference>
<keyword evidence="3" id="KW-0238">DNA-binding</keyword>
<organism evidence="7 8">
    <name type="scientific">Ambrosia artemisiifolia</name>
    <name type="common">Common ragweed</name>
    <dbReference type="NCBI Taxonomy" id="4212"/>
    <lineage>
        <taxon>Eukaryota</taxon>
        <taxon>Viridiplantae</taxon>
        <taxon>Streptophyta</taxon>
        <taxon>Embryophyta</taxon>
        <taxon>Tracheophyta</taxon>
        <taxon>Spermatophyta</taxon>
        <taxon>Magnoliopsida</taxon>
        <taxon>eudicotyledons</taxon>
        <taxon>Gunneridae</taxon>
        <taxon>Pentapetalae</taxon>
        <taxon>asterids</taxon>
        <taxon>campanulids</taxon>
        <taxon>Asterales</taxon>
        <taxon>Asteraceae</taxon>
        <taxon>Asteroideae</taxon>
        <taxon>Heliantheae alliance</taxon>
        <taxon>Heliantheae</taxon>
        <taxon>Ambrosia</taxon>
    </lineage>
</organism>
<evidence type="ECO:0000256" key="4">
    <source>
        <dbReference type="ARBA" id="ARBA00023163"/>
    </source>
</evidence>
<reference evidence="7" key="1">
    <citation type="submission" date="2022-06" db="EMBL/GenBank/DDBJ databases">
        <title>Uncovering the hologenomic basis of an extraordinary plant invasion.</title>
        <authorList>
            <person name="Bieker V.C."/>
            <person name="Martin M.D."/>
            <person name="Gilbert T."/>
            <person name="Hodgins K."/>
            <person name="Battlay P."/>
            <person name="Petersen B."/>
            <person name="Wilson J."/>
        </authorList>
    </citation>
    <scope>NUCLEOTIDE SEQUENCE</scope>
    <source>
        <strain evidence="7">AA19_3_7</strain>
        <tissue evidence="7">Leaf</tissue>
    </source>
</reference>
<dbReference type="GO" id="GO:0006397">
    <property type="term" value="P:mRNA processing"/>
    <property type="evidence" value="ECO:0007669"/>
    <property type="project" value="InterPro"/>
</dbReference>
<feature type="domain" description="TF-B3" evidence="6">
    <location>
        <begin position="1"/>
        <end position="82"/>
    </location>
</feature>
<evidence type="ECO:0000313" key="8">
    <source>
        <dbReference type="Proteomes" id="UP001206925"/>
    </source>
</evidence>
<accession>A0AAD5G7S0</accession>
<dbReference type="AlphaFoldDB" id="A0AAD5G7S0"/>
<keyword evidence="5" id="KW-0539">Nucleus</keyword>
<evidence type="ECO:0000256" key="5">
    <source>
        <dbReference type="ARBA" id="ARBA00023242"/>
    </source>
</evidence>
<evidence type="ECO:0000256" key="1">
    <source>
        <dbReference type="ARBA" id="ARBA00004123"/>
    </source>
</evidence>
<evidence type="ECO:0000313" key="7">
    <source>
        <dbReference type="EMBL" id="KAI7731649.1"/>
    </source>
</evidence>
<dbReference type="InterPro" id="IPR044976">
    <property type="entry name" value="FIPS5/FIPS3-like"/>
</dbReference>
<proteinExistence type="predicted"/>
<dbReference type="InterPro" id="IPR015300">
    <property type="entry name" value="DNA-bd_pseudobarrel_sf"/>
</dbReference>
<dbReference type="InterPro" id="IPR003340">
    <property type="entry name" value="B3_DNA-bd"/>
</dbReference>
<protein>
    <recommendedName>
        <fullName evidence="6">TF-B3 domain-containing protein</fullName>
    </recommendedName>
</protein>
<comment type="caution">
    <text evidence="7">The sequence shown here is derived from an EMBL/GenBank/DDBJ whole genome shotgun (WGS) entry which is preliminary data.</text>
</comment>
<dbReference type="PROSITE" id="PS50863">
    <property type="entry name" value="B3"/>
    <property type="match status" value="1"/>
</dbReference>
<comment type="subcellular location">
    <subcellularLocation>
        <location evidence="1">Nucleus</location>
    </subcellularLocation>
</comment>
<dbReference type="GO" id="GO:0003723">
    <property type="term" value="F:RNA binding"/>
    <property type="evidence" value="ECO:0007669"/>
    <property type="project" value="TreeGrafter"/>
</dbReference>
<keyword evidence="8" id="KW-1185">Reference proteome</keyword>
<gene>
    <name evidence="7" type="ORF">M8C21_020328</name>
</gene>
<dbReference type="SUPFAM" id="SSF101936">
    <property type="entry name" value="DNA-binding pseudobarrel domain"/>
    <property type="match status" value="1"/>
</dbReference>
<keyword evidence="2" id="KW-0805">Transcription regulation</keyword>
<sequence length="174" mass="19361">MQPLPYDNARHHFQNKDLNTPFLIRFGTAHEWLVRVEKLFDDYYFTDGWQQLLKDLNIQIGDTLVFEKDTETSFNIIRFPWQVVFQYVRPGAAPIPGAGPAAVGGAPGQVRPPGGLLPFAGRGRGEWRPAGINKNVPPNMQKNFHPGYGMQGWGNNGAGRGFGSGLDFTLPSHK</sequence>
<dbReference type="Gene3D" id="2.40.330.10">
    <property type="entry name" value="DNA-binding pseudobarrel domain"/>
    <property type="match status" value="1"/>
</dbReference>
<dbReference type="PANTHER" id="PTHR36884:SF1">
    <property type="entry name" value="FIP1[V]-LIKE PROTEIN"/>
    <property type="match status" value="1"/>
</dbReference>
<dbReference type="PANTHER" id="PTHR36884">
    <property type="entry name" value="FIP1[III]-LIKE PROTEIN"/>
    <property type="match status" value="1"/>
</dbReference>
<dbReference type="GO" id="GO:0016607">
    <property type="term" value="C:nuclear speck"/>
    <property type="evidence" value="ECO:0007669"/>
    <property type="project" value="TreeGrafter"/>
</dbReference>
<keyword evidence="4" id="KW-0804">Transcription</keyword>